<protein>
    <submittedName>
        <fullName evidence="1">Uncharacterized protein</fullName>
    </submittedName>
</protein>
<dbReference type="Proteomes" id="UP000320693">
    <property type="component" value="Unassembled WGS sequence"/>
</dbReference>
<proteinExistence type="predicted"/>
<evidence type="ECO:0000313" key="1">
    <source>
        <dbReference type="EMBL" id="GEC23735.1"/>
    </source>
</evidence>
<dbReference type="EMBL" id="BJNH01000009">
    <property type="protein sequence ID" value="GEC23735.1"/>
    <property type="molecule type" value="Genomic_DNA"/>
</dbReference>
<accession>A0ABQ0RST1</accession>
<comment type="caution">
    <text evidence="1">The sequence shown here is derived from an EMBL/GenBank/DDBJ whole genome shotgun (WGS) entry which is preliminary data.</text>
</comment>
<sequence length="81" mass="8954">MTCTFLTCPPVMSADGDPLVAFFLAEGYDLDRLRAEHADDGSGRCRACGGPQSGRFRWPCDTRRAADRAVERQRADRDTTS</sequence>
<reference evidence="1 2" key="1">
    <citation type="submission" date="2019-06" db="EMBL/GenBank/DDBJ databases">
        <title>Whole genome shotgun sequence of Pseudonocardia saturnea NBRC 14499.</title>
        <authorList>
            <person name="Hosoyama A."/>
            <person name="Uohara A."/>
            <person name="Ohji S."/>
            <person name="Ichikawa N."/>
        </authorList>
    </citation>
    <scope>NUCLEOTIDE SEQUENCE [LARGE SCALE GENOMIC DNA]</scope>
    <source>
        <strain evidence="1 2">NBRC 14499</strain>
    </source>
</reference>
<gene>
    <name evidence="1" type="ORF">PSA01_07640</name>
</gene>
<organism evidence="1 2">
    <name type="scientific">Pseudonocardia saturnea</name>
    <dbReference type="NCBI Taxonomy" id="33909"/>
    <lineage>
        <taxon>Bacteria</taxon>
        <taxon>Bacillati</taxon>
        <taxon>Actinomycetota</taxon>
        <taxon>Actinomycetes</taxon>
        <taxon>Pseudonocardiales</taxon>
        <taxon>Pseudonocardiaceae</taxon>
        <taxon>Pseudonocardia</taxon>
    </lineage>
</organism>
<keyword evidence="2" id="KW-1185">Reference proteome</keyword>
<name>A0ABQ0RST1_9PSEU</name>
<evidence type="ECO:0000313" key="2">
    <source>
        <dbReference type="Proteomes" id="UP000320693"/>
    </source>
</evidence>